<name>A0A8K0VWZ3_9PLEO</name>
<feature type="compositionally biased region" description="Basic and acidic residues" evidence="1">
    <location>
        <begin position="426"/>
        <end position="446"/>
    </location>
</feature>
<reference evidence="2" key="1">
    <citation type="journal article" date="2021" name="Nat. Commun.">
        <title>Genetic determinants of endophytism in the Arabidopsis root mycobiome.</title>
        <authorList>
            <person name="Mesny F."/>
            <person name="Miyauchi S."/>
            <person name="Thiergart T."/>
            <person name="Pickel B."/>
            <person name="Atanasova L."/>
            <person name="Karlsson M."/>
            <person name="Huettel B."/>
            <person name="Barry K.W."/>
            <person name="Haridas S."/>
            <person name="Chen C."/>
            <person name="Bauer D."/>
            <person name="Andreopoulos W."/>
            <person name="Pangilinan J."/>
            <person name="LaButti K."/>
            <person name="Riley R."/>
            <person name="Lipzen A."/>
            <person name="Clum A."/>
            <person name="Drula E."/>
            <person name="Henrissat B."/>
            <person name="Kohler A."/>
            <person name="Grigoriev I.V."/>
            <person name="Martin F.M."/>
            <person name="Hacquard S."/>
        </authorList>
    </citation>
    <scope>NUCLEOTIDE SEQUENCE</scope>
    <source>
        <strain evidence="2">MPI-SDFR-AT-0120</strain>
    </source>
</reference>
<comment type="caution">
    <text evidence="2">The sequence shown here is derived from an EMBL/GenBank/DDBJ whole genome shotgun (WGS) entry which is preliminary data.</text>
</comment>
<feature type="compositionally biased region" description="Polar residues" evidence="1">
    <location>
        <begin position="266"/>
        <end position="277"/>
    </location>
</feature>
<organism evidence="2 3">
    <name type="scientific">Paraphoma chrysanthemicola</name>
    <dbReference type="NCBI Taxonomy" id="798071"/>
    <lineage>
        <taxon>Eukaryota</taxon>
        <taxon>Fungi</taxon>
        <taxon>Dikarya</taxon>
        <taxon>Ascomycota</taxon>
        <taxon>Pezizomycotina</taxon>
        <taxon>Dothideomycetes</taxon>
        <taxon>Pleosporomycetidae</taxon>
        <taxon>Pleosporales</taxon>
        <taxon>Pleosporineae</taxon>
        <taxon>Phaeosphaeriaceae</taxon>
        <taxon>Paraphoma</taxon>
    </lineage>
</organism>
<keyword evidence="3" id="KW-1185">Reference proteome</keyword>
<gene>
    <name evidence="2" type="ORF">FB567DRAFT_593772</name>
</gene>
<dbReference type="Proteomes" id="UP000813461">
    <property type="component" value="Unassembled WGS sequence"/>
</dbReference>
<dbReference type="EMBL" id="JAGMVJ010000012">
    <property type="protein sequence ID" value="KAH7084304.1"/>
    <property type="molecule type" value="Genomic_DNA"/>
</dbReference>
<accession>A0A8K0VWZ3</accession>
<feature type="region of interest" description="Disordered" evidence="1">
    <location>
        <begin position="184"/>
        <end position="292"/>
    </location>
</feature>
<feature type="compositionally biased region" description="Basic and acidic residues" evidence="1">
    <location>
        <begin position="456"/>
        <end position="470"/>
    </location>
</feature>
<feature type="compositionally biased region" description="Low complexity" evidence="1">
    <location>
        <begin position="102"/>
        <end position="116"/>
    </location>
</feature>
<sequence length="586" mass="67091">MAQRNNHQSNIGAGMTREQQIIQYNQHLEEQRRLQDAALAGSNNSPRMPQQAPNIAQVQYMQQQMMQQSPVGNPNVGGRNRPSGLSPQQQARYMSQMQRQPSVSNSSLGGVNGANNTPTQRAACPFQQHVSFGLPGELNIQSQQQYGDDQIQSLQLQQHLHRQQLQQNSQSQAQFNGYNQFVNPQQEQQQQQQQQLARSRTYQAQSQHAQASATMNSPQAGSPAGALTPPNDVSQQHQLYSHPPTQQTQANATPTAPMTQPAYITPPSNSPQRSHISQPSQQNVQGQQHARTVSLSNMKDANEALRRVNNVSSYGPPIQDKVQQQLMQDRLRANANAKANANTAARTNGNQQSPYSTPRPGTLQQPQQRPQQQPQQQQTQQKGSPGTKRKHQVDDPLEQQAIMDARRKQLEAERHIQQQKAIQARQLEENHRQQEAMRKRQEEESQRQLCAQVEAAQRRQQEQHAAEHRERVRIAEEQRLERERKAIHKQQLKKDRSSLYRYYDEYLEHFPLGVGERRNQYLNNLLANRRMPEDRNSDLGLAIQYAKDHWEFYTEYNSKTVKECAEDQRKALEGRGEKVPLREEVR</sequence>
<feature type="compositionally biased region" description="Low complexity" evidence="1">
    <location>
        <begin position="203"/>
        <end position="213"/>
    </location>
</feature>
<evidence type="ECO:0000256" key="1">
    <source>
        <dbReference type="SAM" id="MobiDB-lite"/>
    </source>
</evidence>
<feature type="compositionally biased region" description="Low complexity" evidence="1">
    <location>
        <begin position="278"/>
        <end position="288"/>
    </location>
</feature>
<evidence type="ECO:0000313" key="3">
    <source>
        <dbReference type="Proteomes" id="UP000813461"/>
    </source>
</evidence>
<feature type="compositionally biased region" description="Low complexity" evidence="1">
    <location>
        <begin position="243"/>
        <end position="262"/>
    </location>
</feature>
<proteinExistence type="predicted"/>
<feature type="compositionally biased region" description="Low complexity" evidence="1">
    <location>
        <begin position="185"/>
        <end position="195"/>
    </location>
</feature>
<feature type="region of interest" description="Disordered" evidence="1">
    <location>
        <begin position="334"/>
        <end position="396"/>
    </location>
</feature>
<feature type="compositionally biased region" description="Polar residues" evidence="1">
    <location>
        <begin position="83"/>
        <end position="101"/>
    </location>
</feature>
<dbReference type="OrthoDB" id="3692269at2759"/>
<feature type="compositionally biased region" description="Low complexity" evidence="1">
    <location>
        <begin position="364"/>
        <end position="381"/>
    </location>
</feature>
<evidence type="ECO:0000313" key="2">
    <source>
        <dbReference type="EMBL" id="KAH7084304.1"/>
    </source>
</evidence>
<feature type="compositionally biased region" description="Low complexity" evidence="1">
    <location>
        <begin position="334"/>
        <end position="348"/>
    </location>
</feature>
<protein>
    <submittedName>
        <fullName evidence="2">Uncharacterized protein</fullName>
    </submittedName>
</protein>
<feature type="region of interest" description="Disordered" evidence="1">
    <location>
        <begin position="426"/>
        <end position="470"/>
    </location>
</feature>
<dbReference type="AlphaFoldDB" id="A0A8K0VWZ3"/>
<feature type="region of interest" description="Disordered" evidence="1">
    <location>
        <begin position="67"/>
        <end position="120"/>
    </location>
</feature>